<evidence type="ECO:0008006" key="10">
    <source>
        <dbReference type="Google" id="ProtNLM"/>
    </source>
</evidence>
<dbReference type="PANTHER" id="PTHR32385:SF20">
    <property type="entry name" value="MANNOSYL PHOSPHORYLINOSITOL CERAMIDE SYNTHASE CSH1-RELATED"/>
    <property type="match status" value="1"/>
</dbReference>
<reference evidence="8 9" key="1">
    <citation type="submission" date="2024-02" db="EMBL/GenBank/DDBJ databases">
        <title>De novo assembly and annotation of 12 fungi associated with fruit tree decline syndrome in Ontario, Canada.</title>
        <authorList>
            <person name="Sulman M."/>
            <person name="Ellouze W."/>
            <person name="Ilyukhin E."/>
        </authorList>
    </citation>
    <scope>NUCLEOTIDE SEQUENCE [LARGE SCALE GENOMIC DNA]</scope>
    <source>
        <strain evidence="8 9">M1-105</strain>
    </source>
</reference>
<dbReference type="SUPFAM" id="SSF89372">
    <property type="entry name" value="Fucose-specific lectin"/>
    <property type="match status" value="1"/>
</dbReference>
<dbReference type="InterPro" id="IPR051706">
    <property type="entry name" value="Glycosyltransferase_domain"/>
</dbReference>
<keyword evidence="5 7" id="KW-1133">Transmembrane helix</keyword>
<evidence type="ECO:0000256" key="5">
    <source>
        <dbReference type="ARBA" id="ARBA00022989"/>
    </source>
</evidence>
<dbReference type="Proteomes" id="UP001521116">
    <property type="component" value="Unassembled WGS sequence"/>
</dbReference>
<evidence type="ECO:0000256" key="6">
    <source>
        <dbReference type="ARBA" id="ARBA00023136"/>
    </source>
</evidence>
<keyword evidence="4 7" id="KW-0812">Transmembrane</keyword>
<evidence type="ECO:0000256" key="4">
    <source>
        <dbReference type="ARBA" id="ARBA00022692"/>
    </source>
</evidence>
<dbReference type="PANTHER" id="PTHR32385">
    <property type="entry name" value="MANNOSYL PHOSPHORYLINOSITOL CERAMIDE SYNTHASE"/>
    <property type="match status" value="1"/>
</dbReference>
<proteinExistence type="inferred from homology"/>
<accession>A0ABR3SCP7</accession>
<keyword evidence="3" id="KW-0808">Transferase</keyword>
<dbReference type="Gene3D" id="2.120.10.70">
    <property type="entry name" value="Fucose-specific lectin"/>
    <property type="match status" value="1"/>
</dbReference>
<feature type="transmembrane region" description="Helical" evidence="7">
    <location>
        <begin position="404"/>
        <end position="428"/>
    </location>
</feature>
<evidence type="ECO:0000313" key="9">
    <source>
        <dbReference type="Proteomes" id="UP001521116"/>
    </source>
</evidence>
<evidence type="ECO:0000256" key="3">
    <source>
        <dbReference type="ARBA" id="ARBA00022679"/>
    </source>
</evidence>
<dbReference type="Pfam" id="PF04488">
    <property type="entry name" value="Gly_transf_sug"/>
    <property type="match status" value="1"/>
</dbReference>
<dbReference type="SUPFAM" id="SSF53448">
    <property type="entry name" value="Nucleotide-diphospho-sugar transferases"/>
    <property type="match status" value="1"/>
</dbReference>
<comment type="subcellular location">
    <subcellularLocation>
        <location evidence="1">Membrane</location>
    </subcellularLocation>
</comment>
<keyword evidence="9" id="KW-1185">Reference proteome</keyword>
<gene>
    <name evidence="8" type="ORF">SLS56_011079</name>
</gene>
<organism evidence="8 9">
    <name type="scientific">Neofusicoccum ribis</name>
    <dbReference type="NCBI Taxonomy" id="45134"/>
    <lineage>
        <taxon>Eukaryota</taxon>
        <taxon>Fungi</taxon>
        <taxon>Dikarya</taxon>
        <taxon>Ascomycota</taxon>
        <taxon>Pezizomycotina</taxon>
        <taxon>Dothideomycetes</taxon>
        <taxon>Dothideomycetes incertae sedis</taxon>
        <taxon>Botryosphaeriales</taxon>
        <taxon>Botryosphaeriaceae</taxon>
        <taxon>Neofusicoccum</taxon>
    </lineage>
</organism>
<keyword evidence="6 7" id="KW-0472">Membrane</keyword>
<comment type="caution">
    <text evidence="8">The sequence shown here is derived from an EMBL/GenBank/DDBJ whole genome shotgun (WGS) entry which is preliminary data.</text>
</comment>
<evidence type="ECO:0000256" key="1">
    <source>
        <dbReference type="ARBA" id="ARBA00004370"/>
    </source>
</evidence>
<evidence type="ECO:0000313" key="8">
    <source>
        <dbReference type="EMBL" id="KAL1617243.1"/>
    </source>
</evidence>
<protein>
    <recommendedName>
        <fullName evidence="10">Glycosyltransferase family 32 protein</fullName>
    </recommendedName>
</protein>
<evidence type="ECO:0000256" key="2">
    <source>
        <dbReference type="ARBA" id="ARBA00009003"/>
    </source>
</evidence>
<name>A0ABR3SCP7_9PEZI</name>
<dbReference type="InterPro" id="IPR029044">
    <property type="entry name" value="Nucleotide-diphossugar_trans"/>
</dbReference>
<comment type="similarity">
    <text evidence="2">Belongs to the glycosyltransferase 32 family.</text>
</comment>
<evidence type="ECO:0000256" key="7">
    <source>
        <dbReference type="SAM" id="Phobius"/>
    </source>
</evidence>
<sequence length="659" mass="72776">MKLLGSFEARKIRPRVLVIALLYSLLAWSLLHVLKKPVSLLLRPTKNFATIHISNSKIPKIIHQTYRNHSIPEHWRPAQQSCVNLHPDYEYKFWTDEDADEFIAQEYPWFLETWRSYPHPIQRADAIRYFALVHFGGIYIDLDDGCNYRLDPLLEYPAWLPLTAPIGVSNDVMGSVPHHPFFEMAILALKEYNRNWRSPYLTVMYSTGPLFLSELREEYLSMEKSPGEELFTLMPNDYDRNGETLAQRQPCYNHADPDHGIKNFCQCMDGKDMLAAGVESQLPACGQLIQSKIFCDCFDRAGMKWEGGLSGTDKVLSCAVALEPAGLLMDSSVKAMEGASRQDNYSTLEVDKEKNRDLPVAKEDEADLPQAIDHDAPEVVQKQEAAPAAAARPRKILGLSRKTFWIVLAVVILVIIGAAVGGGVGGSLAHKSKSSQPSGPPQILPGSNIASINYTDSQNITHYRVFFQATTAVIYQSDFDSSTSAWTVSPAQASDNTTALVPMNGTSLSAHIDFHLLFIDSDNTIRELTSNLTSPTWLEGSFRQTLPVVNSSIVSSGKQCAQCSTNNTIIFQGQQNNQNTLNAVNITADATDTIKLIASSVSPVLGSGMGLTQLLPDADNNASTFALYVNAGSLQEVTYNLSAQTWDLQDAMGEFSPEG</sequence>
<feature type="transmembrane region" description="Helical" evidence="7">
    <location>
        <begin position="12"/>
        <end position="34"/>
    </location>
</feature>
<dbReference type="InterPro" id="IPR007577">
    <property type="entry name" value="GlycoTrfase_DXD_sugar-bd_CS"/>
</dbReference>
<dbReference type="Gene3D" id="3.90.550.20">
    <property type="match status" value="1"/>
</dbReference>
<dbReference type="EMBL" id="JAJVDC020000238">
    <property type="protein sequence ID" value="KAL1617243.1"/>
    <property type="molecule type" value="Genomic_DNA"/>
</dbReference>